<organism evidence="1 2">
    <name type="scientific">Larsenimonas rhizosphaerae</name>
    <dbReference type="NCBI Taxonomy" id="2944682"/>
    <lineage>
        <taxon>Bacteria</taxon>
        <taxon>Pseudomonadati</taxon>
        <taxon>Pseudomonadota</taxon>
        <taxon>Gammaproteobacteria</taxon>
        <taxon>Oceanospirillales</taxon>
        <taxon>Halomonadaceae</taxon>
        <taxon>Larsenimonas</taxon>
    </lineage>
</organism>
<dbReference type="Proteomes" id="UP001165678">
    <property type="component" value="Unassembled WGS sequence"/>
</dbReference>
<name>A0AA42CYA2_9GAMM</name>
<keyword evidence="1" id="KW-0255">Endonuclease</keyword>
<accession>A0AA42CYA2</accession>
<keyword evidence="1" id="KW-0540">Nuclease</keyword>
<sequence length="120" mass="13060">MHLAGQRHPVTGIVFDNRGFPIFDDVTAFDTRISIDAFKSASYEGQMKLATKGLLGAIEQGQVKASSFTVRQLQQIRAGAKKIDGYTWHHHQDSGRMQLVPELIHKKTGHVGGAAMGGGM</sequence>
<dbReference type="Pfam" id="PF12639">
    <property type="entry name" value="Colicin-DNase"/>
    <property type="match status" value="1"/>
</dbReference>
<dbReference type="EMBL" id="JAPIVE010000003">
    <property type="protein sequence ID" value="MCX2524900.1"/>
    <property type="molecule type" value="Genomic_DNA"/>
</dbReference>
<evidence type="ECO:0000313" key="2">
    <source>
        <dbReference type="Proteomes" id="UP001165678"/>
    </source>
</evidence>
<evidence type="ECO:0000313" key="1">
    <source>
        <dbReference type="EMBL" id="MCX2524900.1"/>
    </source>
</evidence>
<reference evidence="1" key="1">
    <citation type="submission" date="2022-11" db="EMBL/GenBank/DDBJ databases">
        <title>Larsenimonas rhizosphaerae sp. nov., isolated from a tidal mudflat.</title>
        <authorList>
            <person name="Lee S.D."/>
            <person name="Kim I.S."/>
        </authorList>
    </citation>
    <scope>NUCLEOTIDE SEQUENCE</scope>
    <source>
        <strain evidence="1">GH2-1</strain>
    </source>
</reference>
<dbReference type="AlphaFoldDB" id="A0AA42CYA2"/>
<keyword evidence="1" id="KW-0378">Hydrolase</keyword>
<protein>
    <submittedName>
        <fullName evidence="1">HNH endonuclease</fullName>
    </submittedName>
</protein>
<dbReference type="GO" id="GO:0004519">
    <property type="term" value="F:endonuclease activity"/>
    <property type="evidence" value="ECO:0007669"/>
    <property type="project" value="UniProtKB-KW"/>
</dbReference>
<proteinExistence type="predicted"/>
<comment type="caution">
    <text evidence="1">The sequence shown here is derived from an EMBL/GenBank/DDBJ whole genome shotgun (WGS) entry which is preliminary data.</text>
</comment>
<gene>
    <name evidence="1" type="ORF">OQ287_11670</name>
</gene>
<keyword evidence="2" id="KW-1185">Reference proteome</keyword>
<dbReference type="RefSeq" id="WP_265896538.1">
    <property type="nucleotide sequence ID" value="NZ_JAPIVE010000003.1"/>
</dbReference>